<sequence length="68" mass="7830">MELATFSMIAIDYASGSLVQQWVSKEVVEETVKLLREKPYMVELQSDDKQTTVFFNPRNNRSVSFISP</sequence>
<dbReference type="Proteomes" id="UP000006696">
    <property type="component" value="Segment"/>
</dbReference>
<dbReference type="RefSeq" id="YP_001285776.1">
    <property type="nucleotide sequence ID" value="NC_009551.1"/>
</dbReference>
<dbReference type="GeneID" id="5220466"/>
<accession>A5HL44</accession>
<evidence type="ECO:0000313" key="1">
    <source>
        <dbReference type="EMBL" id="ABQ12451.1"/>
    </source>
</evidence>
<organism evidence="1 2">
    <name type="scientific">Phormidium phage Pf-WMP3</name>
    <dbReference type="NCBI Taxonomy" id="2914005"/>
    <lineage>
        <taxon>Viruses</taxon>
        <taxon>Duplodnaviria</taxon>
        <taxon>Heunggongvirae</taxon>
        <taxon>Uroviricota</taxon>
        <taxon>Caudoviricetes</taxon>
        <taxon>Saffermanviridae</taxon>
        <taxon>Wumptrevirus</taxon>
        <taxon>Wumptrevirus WMP3</taxon>
    </lineage>
</organism>
<protein>
    <submittedName>
        <fullName evidence="1">PfWMP3_11</fullName>
    </submittedName>
</protein>
<proteinExistence type="predicted"/>
<keyword evidence="2" id="KW-1185">Reference proteome</keyword>
<dbReference type="EMBL" id="EF537008">
    <property type="protein sequence ID" value="ABQ12451.1"/>
    <property type="molecule type" value="Genomic_DNA"/>
</dbReference>
<reference evidence="1 2" key="1">
    <citation type="journal article" date="2008" name="Microb. Ecol.">
        <title>Genomic analysis of freshwater cyanophage Pf-WMP3 Infecting cyanobacterium Phormidium foveolarum: the conserved elements for a phage.</title>
        <authorList>
            <person name="Liu X."/>
            <person name="Kong S."/>
            <person name="Shi M."/>
            <person name="Fu L."/>
            <person name="Gao Y."/>
            <person name="An C."/>
        </authorList>
    </citation>
    <scope>NUCLEOTIDE SEQUENCE [LARGE SCALE GENOMIC DNA]</scope>
</reference>
<dbReference type="OrthoDB" id="35762at10239"/>
<evidence type="ECO:0000313" key="2">
    <source>
        <dbReference type="Proteomes" id="UP000006696"/>
    </source>
</evidence>
<name>A5HL44_9CAUD</name>
<dbReference type="KEGG" id="vg:5220466"/>
<gene>
    <name evidence="1" type="ORF">PfWMP3_11</name>
</gene>